<evidence type="ECO:0000256" key="6">
    <source>
        <dbReference type="SAM" id="MobiDB-lite"/>
    </source>
</evidence>
<dbReference type="FunFam" id="1.20.1250.20:FF:000011">
    <property type="entry name" value="MFS multidrug transporter, putative"/>
    <property type="match status" value="1"/>
</dbReference>
<feature type="domain" description="Major facilitator superfamily (MFS) profile" evidence="8">
    <location>
        <begin position="58"/>
        <end position="487"/>
    </location>
</feature>
<gene>
    <name evidence="9" type="ORF">M422DRAFT_235088</name>
</gene>
<dbReference type="CDD" id="cd17323">
    <property type="entry name" value="MFS_Tpo1_MDR_like"/>
    <property type="match status" value="1"/>
</dbReference>
<feature type="transmembrane region" description="Helical" evidence="7">
    <location>
        <begin position="284"/>
        <end position="309"/>
    </location>
</feature>
<evidence type="ECO:0000256" key="1">
    <source>
        <dbReference type="ARBA" id="ARBA00004141"/>
    </source>
</evidence>
<protein>
    <recommendedName>
        <fullName evidence="8">Major facilitator superfamily (MFS) profile domain-containing protein</fullName>
    </recommendedName>
</protein>
<name>A0A0C9UXR8_SPHS4</name>
<proteinExistence type="predicted"/>
<feature type="transmembrane region" description="Helical" evidence="7">
    <location>
        <begin position="181"/>
        <end position="204"/>
    </location>
</feature>
<feature type="transmembrane region" description="Helical" evidence="7">
    <location>
        <begin position="96"/>
        <end position="115"/>
    </location>
</feature>
<dbReference type="Proteomes" id="UP000054279">
    <property type="component" value="Unassembled WGS sequence"/>
</dbReference>
<evidence type="ECO:0000313" key="10">
    <source>
        <dbReference type="Proteomes" id="UP000054279"/>
    </source>
</evidence>
<feature type="transmembrane region" description="Helical" evidence="7">
    <location>
        <begin position="56"/>
        <end position="76"/>
    </location>
</feature>
<feature type="region of interest" description="Disordered" evidence="6">
    <location>
        <begin position="500"/>
        <end position="553"/>
    </location>
</feature>
<evidence type="ECO:0000256" key="2">
    <source>
        <dbReference type="ARBA" id="ARBA00022448"/>
    </source>
</evidence>
<dbReference type="PROSITE" id="PS50850">
    <property type="entry name" value="MFS"/>
    <property type="match status" value="1"/>
</dbReference>
<dbReference type="InterPro" id="IPR020846">
    <property type="entry name" value="MFS_dom"/>
</dbReference>
<dbReference type="GO" id="GO:0005886">
    <property type="term" value="C:plasma membrane"/>
    <property type="evidence" value="ECO:0007669"/>
    <property type="project" value="TreeGrafter"/>
</dbReference>
<dbReference type="InterPro" id="IPR011701">
    <property type="entry name" value="MFS"/>
</dbReference>
<keyword evidence="2" id="KW-0813">Transport</keyword>
<reference evidence="9 10" key="1">
    <citation type="submission" date="2014-06" db="EMBL/GenBank/DDBJ databases">
        <title>Evolutionary Origins and Diversification of the Mycorrhizal Mutualists.</title>
        <authorList>
            <consortium name="DOE Joint Genome Institute"/>
            <consortium name="Mycorrhizal Genomics Consortium"/>
            <person name="Kohler A."/>
            <person name="Kuo A."/>
            <person name="Nagy L.G."/>
            <person name="Floudas D."/>
            <person name="Copeland A."/>
            <person name="Barry K.W."/>
            <person name="Cichocki N."/>
            <person name="Veneault-Fourrey C."/>
            <person name="LaButti K."/>
            <person name="Lindquist E.A."/>
            <person name="Lipzen A."/>
            <person name="Lundell T."/>
            <person name="Morin E."/>
            <person name="Murat C."/>
            <person name="Riley R."/>
            <person name="Ohm R."/>
            <person name="Sun H."/>
            <person name="Tunlid A."/>
            <person name="Henrissat B."/>
            <person name="Grigoriev I.V."/>
            <person name="Hibbett D.S."/>
            <person name="Martin F."/>
        </authorList>
    </citation>
    <scope>NUCLEOTIDE SEQUENCE [LARGE SCALE GENOMIC DNA]</scope>
    <source>
        <strain evidence="9 10">SS14</strain>
    </source>
</reference>
<organism evidence="9 10">
    <name type="scientific">Sphaerobolus stellatus (strain SS14)</name>
    <dbReference type="NCBI Taxonomy" id="990650"/>
    <lineage>
        <taxon>Eukaryota</taxon>
        <taxon>Fungi</taxon>
        <taxon>Dikarya</taxon>
        <taxon>Basidiomycota</taxon>
        <taxon>Agaricomycotina</taxon>
        <taxon>Agaricomycetes</taxon>
        <taxon>Phallomycetidae</taxon>
        <taxon>Geastrales</taxon>
        <taxon>Sphaerobolaceae</taxon>
        <taxon>Sphaerobolus</taxon>
    </lineage>
</organism>
<dbReference type="Pfam" id="PF07690">
    <property type="entry name" value="MFS_1"/>
    <property type="match status" value="1"/>
</dbReference>
<evidence type="ECO:0000313" key="9">
    <source>
        <dbReference type="EMBL" id="KIJ29895.1"/>
    </source>
</evidence>
<evidence type="ECO:0000256" key="3">
    <source>
        <dbReference type="ARBA" id="ARBA00022692"/>
    </source>
</evidence>
<feature type="transmembrane region" description="Helical" evidence="7">
    <location>
        <begin position="463"/>
        <end position="483"/>
    </location>
</feature>
<keyword evidence="5 7" id="KW-0472">Membrane</keyword>
<accession>A0A0C9UXR8</accession>
<dbReference type="AlphaFoldDB" id="A0A0C9UXR8"/>
<keyword evidence="3 7" id="KW-0812">Transmembrane</keyword>
<dbReference type="PANTHER" id="PTHR23502:SF132">
    <property type="entry name" value="POLYAMINE TRANSPORTER 2-RELATED"/>
    <property type="match status" value="1"/>
</dbReference>
<feature type="compositionally biased region" description="Basic and acidic residues" evidence="6">
    <location>
        <begin position="528"/>
        <end position="543"/>
    </location>
</feature>
<dbReference type="GO" id="GO:0022857">
    <property type="term" value="F:transmembrane transporter activity"/>
    <property type="evidence" value="ECO:0007669"/>
    <property type="project" value="InterPro"/>
</dbReference>
<dbReference type="Gene3D" id="1.20.1250.20">
    <property type="entry name" value="MFS general substrate transporter like domains"/>
    <property type="match status" value="1"/>
</dbReference>
<evidence type="ECO:0000259" key="8">
    <source>
        <dbReference type="PROSITE" id="PS50850"/>
    </source>
</evidence>
<dbReference type="HOGENOM" id="CLU_008455_11_6_1"/>
<dbReference type="OrthoDB" id="9986881at2759"/>
<dbReference type="SUPFAM" id="SSF103473">
    <property type="entry name" value="MFS general substrate transporter"/>
    <property type="match status" value="1"/>
</dbReference>
<keyword evidence="10" id="KW-1185">Reference proteome</keyword>
<evidence type="ECO:0000256" key="4">
    <source>
        <dbReference type="ARBA" id="ARBA00022989"/>
    </source>
</evidence>
<feature type="region of interest" description="Disordered" evidence="6">
    <location>
        <begin position="1"/>
        <end position="26"/>
    </location>
</feature>
<feature type="transmembrane region" description="Helical" evidence="7">
    <location>
        <begin position="395"/>
        <end position="414"/>
    </location>
</feature>
<feature type="transmembrane region" description="Helical" evidence="7">
    <location>
        <begin position="370"/>
        <end position="389"/>
    </location>
</feature>
<sequence length="553" mass="61335">MSRSQTQSTTVSSETPSSFQLSSHYTGTGTKEDPFIIDWHEHDYENPKQWTRLRRWLLTLLVSFATWNVSFASSSYSAGLGPLSSDLHTTRILADLGISVYVLGFGLGPLLFAPLSELYGRRNVFLASYTPYLLFHLGGAIGKNIETVIITRFLAGVAGSSPLTNAGGQISDMWSPQDRTLATMIYSLCTFFGPVSGPIVGGFVAESFPHGWRINFWIMFGLSALVVLISFFKLPETYPPLLLKRRARRLQAESGNTKYYSSIHEQLKSTSAREMFLTNLKRPFLFLLTEPTILLTSLYVGIAYATLYAQFVAYPIVYGKHRHFTSGEIGLTFLGIMVGQWIALISSPVQSRYYRKEIRRWGRVVPEKRLHSAMVGAIALPVGMFWFAWTSRPTIPAILSILSGIPFGLGTILIMTTLNAYIMDTYSVYCASALAAIVFVRSILAAAFPLFSSVMFAKLGDEWASSVFAFVAVAGVPVPFLFYRYGGWIRSKSPYALHTEDDDNGAAGHGQGAVTRIEQTQRSSAAGDDEKKGEDEGEKERSRFKQTVSVDRL</sequence>
<feature type="transmembrane region" description="Helical" evidence="7">
    <location>
        <begin position="329"/>
        <end position="349"/>
    </location>
</feature>
<feature type="transmembrane region" description="Helical" evidence="7">
    <location>
        <begin position="426"/>
        <end position="451"/>
    </location>
</feature>
<feature type="compositionally biased region" description="Low complexity" evidence="6">
    <location>
        <begin position="1"/>
        <end position="18"/>
    </location>
</feature>
<evidence type="ECO:0000256" key="5">
    <source>
        <dbReference type="ARBA" id="ARBA00023136"/>
    </source>
</evidence>
<dbReference type="PANTHER" id="PTHR23502">
    <property type="entry name" value="MAJOR FACILITATOR SUPERFAMILY"/>
    <property type="match status" value="1"/>
</dbReference>
<comment type="subcellular location">
    <subcellularLocation>
        <location evidence="1">Membrane</location>
        <topology evidence="1">Multi-pass membrane protein</topology>
    </subcellularLocation>
</comment>
<keyword evidence="4 7" id="KW-1133">Transmembrane helix</keyword>
<dbReference type="EMBL" id="KN837273">
    <property type="protein sequence ID" value="KIJ29895.1"/>
    <property type="molecule type" value="Genomic_DNA"/>
</dbReference>
<feature type="transmembrane region" description="Helical" evidence="7">
    <location>
        <begin position="216"/>
        <end position="235"/>
    </location>
</feature>
<dbReference type="InterPro" id="IPR036259">
    <property type="entry name" value="MFS_trans_sf"/>
</dbReference>
<evidence type="ECO:0000256" key="7">
    <source>
        <dbReference type="SAM" id="Phobius"/>
    </source>
</evidence>